<accession>B8ITE7</accession>
<dbReference type="KEGG" id="mno:Mnod_2047"/>
<dbReference type="HOGENOM" id="CLU_2683629_0_0_5"/>
<sequence>MPEFPSQPLMPAHVWQLYGEIKACRDGEAIALIDRNGFKVWSRHDRDRAGTGSPCRRPRITPTARASGCSTTGW</sequence>
<proteinExistence type="predicted"/>
<evidence type="ECO:0000256" key="1">
    <source>
        <dbReference type="SAM" id="MobiDB-lite"/>
    </source>
</evidence>
<evidence type="ECO:0000313" key="2">
    <source>
        <dbReference type="EMBL" id="ACL57033.1"/>
    </source>
</evidence>
<dbReference type="AlphaFoldDB" id="B8ITE7"/>
<reference evidence="2 3" key="1">
    <citation type="submission" date="2009-01" db="EMBL/GenBank/DDBJ databases">
        <title>Complete sequence of chromosome of Methylobacterium nodulans ORS 2060.</title>
        <authorList>
            <consortium name="US DOE Joint Genome Institute"/>
            <person name="Lucas S."/>
            <person name="Copeland A."/>
            <person name="Lapidus A."/>
            <person name="Glavina del Rio T."/>
            <person name="Dalin E."/>
            <person name="Tice H."/>
            <person name="Bruce D."/>
            <person name="Goodwin L."/>
            <person name="Pitluck S."/>
            <person name="Sims D."/>
            <person name="Brettin T."/>
            <person name="Detter J.C."/>
            <person name="Han C."/>
            <person name="Larimer F."/>
            <person name="Land M."/>
            <person name="Hauser L."/>
            <person name="Kyrpides N."/>
            <person name="Ivanova N."/>
            <person name="Marx C.J."/>
            <person name="Richardson P."/>
        </authorList>
    </citation>
    <scope>NUCLEOTIDE SEQUENCE [LARGE SCALE GENOMIC DNA]</scope>
    <source>
        <strain evidence="3">LMG 21967 / CNCM I-2342 / ORS 2060</strain>
    </source>
</reference>
<gene>
    <name evidence="2" type="ordered locus">Mnod_2047</name>
</gene>
<organism evidence="2 3">
    <name type="scientific">Methylobacterium nodulans (strain LMG 21967 / CNCM I-2342 / ORS 2060)</name>
    <dbReference type="NCBI Taxonomy" id="460265"/>
    <lineage>
        <taxon>Bacteria</taxon>
        <taxon>Pseudomonadati</taxon>
        <taxon>Pseudomonadota</taxon>
        <taxon>Alphaproteobacteria</taxon>
        <taxon>Hyphomicrobiales</taxon>
        <taxon>Methylobacteriaceae</taxon>
        <taxon>Methylobacterium</taxon>
    </lineage>
</organism>
<dbReference type="EMBL" id="CP001349">
    <property type="protein sequence ID" value="ACL57033.1"/>
    <property type="molecule type" value="Genomic_DNA"/>
</dbReference>
<dbReference type="RefSeq" id="WP_015928721.1">
    <property type="nucleotide sequence ID" value="NC_011894.1"/>
</dbReference>
<protein>
    <submittedName>
        <fullName evidence="2">Uncharacterized protein</fullName>
    </submittedName>
</protein>
<feature type="region of interest" description="Disordered" evidence="1">
    <location>
        <begin position="44"/>
        <end position="74"/>
    </location>
</feature>
<keyword evidence="3" id="KW-1185">Reference proteome</keyword>
<dbReference type="Proteomes" id="UP000008207">
    <property type="component" value="Chromosome"/>
</dbReference>
<evidence type="ECO:0000313" key="3">
    <source>
        <dbReference type="Proteomes" id="UP000008207"/>
    </source>
</evidence>
<name>B8ITE7_METNO</name>